<dbReference type="InterPro" id="IPR023149">
    <property type="entry name" value="Trans_acon_MeTrfase_C"/>
</dbReference>
<dbReference type="PATRIC" id="fig|1324261.3.peg.758"/>
<evidence type="ECO:0000256" key="2">
    <source>
        <dbReference type="ARBA" id="ARBA00022603"/>
    </source>
</evidence>
<dbReference type="CDD" id="cd02440">
    <property type="entry name" value="AdoMet_MTases"/>
    <property type="match status" value="1"/>
</dbReference>
<comment type="catalytic activity">
    <reaction evidence="5">
        <text>trans-aconitate + S-adenosyl-L-methionine = (E)-3-(methoxycarbonyl)pent-2-enedioate + S-adenosyl-L-homocysteine</text>
        <dbReference type="Rhea" id="RHEA:14969"/>
        <dbReference type="ChEBI" id="CHEBI:15708"/>
        <dbReference type="ChEBI" id="CHEBI:57470"/>
        <dbReference type="ChEBI" id="CHEBI:57856"/>
        <dbReference type="ChEBI" id="CHEBI:59789"/>
        <dbReference type="EC" id="2.1.1.144"/>
    </reaction>
</comment>
<reference evidence="7 8" key="1">
    <citation type="submission" date="2014-04" db="EMBL/GenBank/DDBJ databases">
        <title>The Genome Sequence of Mycobacterium tuberculosis TKK-01-0051.</title>
        <authorList>
            <consortium name="The Broad Institute Genomics Platform"/>
            <consortium name="The Broad Institute Genome Sequencing Center for Infectious Disease"/>
            <person name="Earl A.M."/>
            <person name="Cohen K."/>
            <person name="Pym A."/>
            <person name="Bishai W."/>
            <person name="Maharaj K."/>
            <person name="Desjardins C."/>
            <person name="Abeel T."/>
            <person name="Young S."/>
            <person name="Zeng Q."/>
            <person name="Gargeya S."/>
            <person name="Abouelleil A."/>
            <person name="Alvarado L."/>
            <person name="Chapman S.B."/>
            <person name="Gainer-Dewar J."/>
            <person name="Goldberg J."/>
            <person name="Griggs A."/>
            <person name="Gujja S."/>
            <person name="Hansen M."/>
            <person name="Howarth C."/>
            <person name="Imamovic A."/>
            <person name="Larimer J."/>
            <person name="Murphy C."/>
            <person name="Naylor J."/>
            <person name="Pearson M."/>
            <person name="Poon T.W."/>
            <person name="Priest M."/>
            <person name="Roberts A."/>
            <person name="Saif S."/>
            <person name="Shea T."/>
            <person name="Sykes S."/>
            <person name="Wortman J."/>
            <person name="Nusbaum C."/>
            <person name="Birren B."/>
        </authorList>
    </citation>
    <scope>NUCLEOTIDE SEQUENCE [LARGE SCALE GENOMIC DNA]</scope>
    <source>
        <strain evidence="7 8">TKK-01-0051</strain>
    </source>
</reference>
<proteinExistence type="inferred from homology"/>
<dbReference type="GO" id="GO:0032259">
    <property type="term" value="P:methylation"/>
    <property type="evidence" value="ECO:0007669"/>
    <property type="project" value="UniProtKB-KW"/>
</dbReference>
<dbReference type="Proteomes" id="UP000025947">
    <property type="component" value="Unassembled WGS sequence"/>
</dbReference>
<comment type="similarity">
    <text evidence="5">Belongs to the methyltransferase superfamily. Tam family.</text>
</comment>
<dbReference type="HAMAP" id="MF_00560">
    <property type="entry name" value="Tran_acon_Me_trans"/>
    <property type="match status" value="1"/>
</dbReference>
<evidence type="ECO:0000313" key="8">
    <source>
        <dbReference type="Proteomes" id="UP000025947"/>
    </source>
</evidence>
<dbReference type="Gene3D" id="3.40.50.150">
    <property type="entry name" value="Vaccinia Virus protein VP39"/>
    <property type="match status" value="1"/>
</dbReference>
<evidence type="ECO:0000256" key="1">
    <source>
        <dbReference type="ARBA" id="ARBA00022490"/>
    </source>
</evidence>
<dbReference type="PANTHER" id="PTHR43861:SF1">
    <property type="entry name" value="TRANS-ACONITATE 2-METHYLTRANSFERASE"/>
    <property type="match status" value="1"/>
</dbReference>
<evidence type="ECO:0000259" key="6">
    <source>
        <dbReference type="Pfam" id="PF13649"/>
    </source>
</evidence>
<dbReference type="AlphaFoldDB" id="A0A051UGK2"/>
<dbReference type="EC" id="2.1.1.144" evidence="5"/>
<dbReference type="EMBL" id="JLXW01000002">
    <property type="protein sequence ID" value="KBZ68200.1"/>
    <property type="molecule type" value="Genomic_DNA"/>
</dbReference>
<comment type="function">
    <text evidence="5">Catalyzes the S-adenosylmethionine monomethyl esterification of trans-aconitate.</text>
</comment>
<dbReference type="SUPFAM" id="SSF53335">
    <property type="entry name" value="S-adenosyl-L-methionine-dependent methyltransferases"/>
    <property type="match status" value="1"/>
</dbReference>
<keyword evidence="2 5" id="KW-0489">Methyltransferase</keyword>
<dbReference type="GO" id="GO:0005737">
    <property type="term" value="C:cytoplasm"/>
    <property type="evidence" value="ECO:0007669"/>
    <property type="project" value="UniProtKB-SubCell"/>
</dbReference>
<dbReference type="Pfam" id="PF13649">
    <property type="entry name" value="Methyltransf_25"/>
    <property type="match status" value="1"/>
</dbReference>
<dbReference type="Gene3D" id="1.10.150.290">
    <property type="entry name" value="S-adenosyl-L-methionine-dependent methyltransferases"/>
    <property type="match status" value="1"/>
</dbReference>
<accession>A0A051UGK2</accession>
<organism evidence="7 8">
    <name type="scientific">Mycobacterium [tuberculosis] TKK-01-0051</name>
    <dbReference type="NCBI Taxonomy" id="1324261"/>
    <lineage>
        <taxon>Bacteria</taxon>
        <taxon>Bacillati</taxon>
        <taxon>Actinomycetota</taxon>
        <taxon>Actinomycetes</taxon>
        <taxon>Mycobacteriales</taxon>
        <taxon>Mycobacteriaceae</taxon>
        <taxon>Mycobacterium</taxon>
        <taxon>Mycobacterium avium complex (MAC)</taxon>
    </lineage>
</organism>
<dbReference type="GO" id="GO:0030798">
    <property type="term" value="F:trans-aconitate 2-methyltransferase activity"/>
    <property type="evidence" value="ECO:0007669"/>
    <property type="project" value="UniProtKB-UniRule"/>
</dbReference>
<feature type="domain" description="Methyltransferase" evidence="6">
    <location>
        <begin position="33"/>
        <end position="119"/>
    </location>
</feature>
<keyword evidence="4 5" id="KW-0949">S-adenosyl-L-methionine</keyword>
<evidence type="ECO:0000256" key="5">
    <source>
        <dbReference type="HAMAP-Rule" id="MF_00560"/>
    </source>
</evidence>
<dbReference type="HOGENOM" id="CLU_037990_5_2_11"/>
<dbReference type="NCBIfam" id="NF010703">
    <property type="entry name" value="PRK14103.1"/>
    <property type="match status" value="1"/>
</dbReference>
<comment type="subcellular location">
    <subcellularLocation>
        <location evidence="5">Cytoplasm</location>
    </subcellularLocation>
</comment>
<keyword evidence="1 5" id="KW-0963">Cytoplasm</keyword>
<dbReference type="PANTHER" id="PTHR43861">
    <property type="entry name" value="TRANS-ACONITATE 2-METHYLTRANSFERASE-RELATED"/>
    <property type="match status" value="1"/>
</dbReference>
<evidence type="ECO:0000256" key="4">
    <source>
        <dbReference type="ARBA" id="ARBA00022691"/>
    </source>
</evidence>
<sequence>MWDPDVYLAFADHRGRPFYDLLSRVGAERARRVVDLGCGPGHLTKYLARRWPDAVIEAMDSSPQMVAAAKERGIDAATGDLRDWKPKPDTDVVVSNAALHWVPEHADLLRRWAGQLAPGSWIGVQMPGNFESPSYAAVRALARREPYAKLLRDIPFRVGAVVQPPAHYANLLLDAGCKVDVWETTYLHQLTGEDPVLEWITGTALVPVRERLDDQTWEQFREELIPLLSDAYPPRADGTTIFPFRRVFVVAEVGGASRTAG</sequence>
<dbReference type="InterPro" id="IPR023506">
    <property type="entry name" value="Trans-aconitate_MeTrfase"/>
</dbReference>
<name>A0A051UGK2_9MYCO</name>
<evidence type="ECO:0000313" key="7">
    <source>
        <dbReference type="EMBL" id="KBZ68200.1"/>
    </source>
</evidence>
<gene>
    <name evidence="5" type="primary">tam</name>
    <name evidence="7" type="ORF">K875_00746</name>
</gene>
<dbReference type="RefSeq" id="WP_044483480.1">
    <property type="nucleotide sequence ID" value="NZ_KK328284.1"/>
</dbReference>
<keyword evidence="3 5" id="KW-0808">Transferase</keyword>
<evidence type="ECO:0000256" key="3">
    <source>
        <dbReference type="ARBA" id="ARBA00022679"/>
    </source>
</evidence>
<keyword evidence="8" id="KW-1185">Reference proteome</keyword>
<dbReference type="InterPro" id="IPR029063">
    <property type="entry name" value="SAM-dependent_MTases_sf"/>
</dbReference>
<comment type="caution">
    <text evidence="7">The sequence shown here is derived from an EMBL/GenBank/DDBJ whole genome shotgun (WGS) entry which is preliminary data.</text>
</comment>
<protein>
    <recommendedName>
        <fullName evidence="5">Trans-aconitate 2-methyltransferase</fullName>
        <ecNumber evidence="5">2.1.1.144</ecNumber>
    </recommendedName>
</protein>
<dbReference type="InterPro" id="IPR041698">
    <property type="entry name" value="Methyltransf_25"/>
</dbReference>